<proteinExistence type="predicted"/>
<name>A0A9P5VNW9_9FUNG</name>
<dbReference type="EMBL" id="JAAAUY010000140">
    <property type="protein sequence ID" value="KAF9334587.1"/>
    <property type="molecule type" value="Genomic_DNA"/>
</dbReference>
<accession>A0A9P5VNW9</accession>
<keyword evidence="2" id="KW-0472">Membrane</keyword>
<keyword evidence="2" id="KW-1133">Transmembrane helix</keyword>
<protein>
    <recommendedName>
        <fullName evidence="5">Transmembrane protein</fullName>
    </recommendedName>
</protein>
<feature type="transmembrane region" description="Helical" evidence="2">
    <location>
        <begin position="158"/>
        <end position="177"/>
    </location>
</feature>
<sequence>MQNHTFTTQTPSPPPSPTRPRLSLDTSYERLNATVVCKDDKSYLKLFSPVLVESPVSFLDSKQLFEDKKLWENGPDAAFQKQLNMEKRDTYKVRSMQQVRGLVMGLWLGCLMALLILQQAAARVYLSNHLVRVTSSPLVLILAILTWVAVLRSGTRSMVSAIATCTAVLTCFATLVANESSYSEFHSFGIAFGSSS</sequence>
<evidence type="ECO:0000256" key="1">
    <source>
        <dbReference type="SAM" id="MobiDB-lite"/>
    </source>
</evidence>
<organism evidence="3 4">
    <name type="scientific">Podila minutissima</name>
    <dbReference type="NCBI Taxonomy" id="64525"/>
    <lineage>
        <taxon>Eukaryota</taxon>
        <taxon>Fungi</taxon>
        <taxon>Fungi incertae sedis</taxon>
        <taxon>Mucoromycota</taxon>
        <taxon>Mortierellomycotina</taxon>
        <taxon>Mortierellomycetes</taxon>
        <taxon>Mortierellales</taxon>
        <taxon>Mortierellaceae</taxon>
        <taxon>Podila</taxon>
    </lineage>
</organism>
<evidence type="ECO:0000256" key="2">
    <source>
        <dbReference type="SAM" id="Phobius"/>
    </source>
</evidence>
<dbReference type="Proteomes" id="UP000696485">
    <property type="component" value="Unassembled WGS sequence"/>
</dbReference>
<evidence type="ECO:0000313" key="4">
    <source>
        <dbReference type="Proteomes" id="UP000696485"/>
    </source>
</evidence>
<keyword evidence="4" id="KW-1185">Reference proteome</keyword>
<evidence type="ECO:0008006" key="5">
    <source>
        <dbReference type="Google" id="ProtNLM"/>
    </source>
</evidence>
<keyword evidence="2" id="KW-0812">Transmembrane</keyword>
<evidence type="ECO:0000313" key="3">
    <source>
        <dbReference type="EMBL" id="KAF9334587.1"/>
    </source>
</evidence>
<feature type="region of interest" description="Disordered" evidence="1">
    <location>
        <begin position="1"/>
        <end position="22"/>
    </location>
</feature>
<reference evidence="3" key="1">
    <citation type="journal article" date="2020" name="Fungal Divers.">
        <title>Resolving the Mortierellaceae phylogeny through synthesis of multi-gene phylogenetics and phylogenomics.</title>
        <authorList>
            <person name="Vandepol N."/>
            <person name="Liber J."/>
            <person name="Desiro A."/>
            <person name="Na H."/>
            <person name="Kennedy M."/>
            <person name="Barry K."/>
            <person name="Grigoriev I.V."/>
            <person name="Miller A.N."/>
            <person name="O'Donnell K."/>
            <person name="Stajich J.E."/>
            <person name="Bonito G."/>
        </authorList>
    </citation>
    <scope>NUCLEOTIDE SEQUENCE</scope>
    <source>
        <strain evidence="3">NVP1</strain>
    </source>
</reference>
<feature type="transmembrane region" description="Helical" evidence="2">
    <location>
        <begin position="133"/>
        <end position="151"/>
    </location>
</feature>
<comment type="caution">
    <text evidence="3">The sequence shown here is derived from an EMBL/GenBank/DDBJ whole genome shotgun (WGS) entry which is preliminary data.</text>
</comment>
<dbReference type="AlphaFoldDB" id="A0A9P5VNW9"/>
<gene>
    <name evidence="3" type="ORF">BG006_001898</name>
</gene>
<feature type="transmembrane region" description="Helical" evidence="2">
    <location>
        <begin position="101"/>
        <end position="121"/>
    </location>
</feature>